<dbReference type="EMBL" id="JARBHA010000017">
    <property type="protein sequence ID" value="KAJ9676956.1"/>
    <property type="molecule type" value="Genomic_DNA"/>
</dbReference>
<organism evidence="1 2">
    <name type="scientific">Vitis rotundifolia</name>
    <name type="common">Muscadine grape</name>
    <dbReference type="NCBI Taxonomy" id="103349"/>
    <lineage>
        <taxon>Eukaryota</taxon>
        <taxon>Viridiplantae</taxon>
        <taxon>Streptophyta</taxon>
        <taxon>Embryophyta</taxon>
        <taxon>Tracheophyta</taxon>
        <taxon>Spermatophyta</taxon>
        <taxon>Magnoliopsida</taxon>
        <taxon>eudicotyledons</taxon>
        <taxon>Gunneridae</taxon>
        <taxon>Pentapetalae</taxon>
        <taxon>rosids</taxon>
        <taxon>Vitales</taxon>
        <taxon>Vitaceae</taxon>
        <taxon>Viteae</taxon>
        <taxon>Vitis</taxon>
    </lineage>
</organism>
<keyword evidence="2" id="KW-1185">Reference proteome</keyword>
<name>A0AA38YUK0_VITRO</name>
<reference evidence="1 2" key="1">
    <citation type="journal article" date="2023" name="BMC Biotechnol.">
        <title>Vitis rotundifolia cv Carlos genome sequencing.</title>
        <authorList>
            <person name="Huff M."/>
            <person name="Hulse-Kemp A."/>
            <person name="Scheffler B."/>
            <person name="Youngblood R."/>
            <person name="Simpson S."/>
            <person name="Babiker E."/>
            <person name="Staton M."/>
        </authorList>
    </citation>
    <scope>NUCLEOTIDE SEQUENCE [LARGE SCALE GENOMIC DNA]</scope>
    <source>
        <tissue evidence="1">Leaf</tissue>
    </source>
</reference>
<evidence type="ECO:0000313" key="1">
    <source>
        <dbReference type="EMBL" id="KAJ9676956.1"/>
    </source>
</evidence>
<evidence type="ECO:0000313" key="2">
    <source>
        <dbReference type="Proteomes" id="UP001168098"/>
    </source>
</evidence>
<protein>
    <submittedName>
        <fullName evidence="1">Uncharacterized protein</fullName>
    </submittedName>
</protein>
<accession>A0AA38YUK0</accession>
<sequence>MVQEFDRAVASRLQVDQYAFGAYAPDWKFTHHDVTVCAAVQTDLAGGGGSDEREKTVFDCFVVAAFLVALA</sequence>
<gene>
    <name evidence="1" type="ORF">PVL29_022110</name>
</gene>
<comment type="caution">
    <text evidence="1">The sequence shown here is derived from an EMBL/GenBank/DDBJ whole genome shotgun (WGS) entry which is preliminary data.</text>
</comment>
<proteinExistence type="predicted"/>
<dbReference type="Proteomes" id="UP001168098">
    <property type="component" value="Unassembled WGS sequence"/>
</dbReference>
<dbReference type="AlphaFoldDB" id="A0AA38YUK0"/>